<name>A0A5Q2TJP2_9BACI</name>
<dbReference type="KEGG" id="grc:GI584_14355"/>
<gene>
    <name evidence="1" type="ORF">GI584_14355</name>
</gene>
<dbReference type="RefSeq" id="WP_153791628.1">
    <property type="nucleotide sequence ID" value="NZ_CP045915.1"/>
</dbReference>
<sequence>MNWDNIFKILGKYTQLKHYNSIFETLNIKKSNSREKMANILCEKATSNGFFGPELPEPVIKEWLNLHQIDGNNYTFVYNLQENLPEGLLYNLYANRENYTQINLWDINPDNESEDLSIVMPKLNDILLTGIYQDKSNDSYTFSFVAPSVISGSRIDGSTRLYKKLFFCHCVFYNSSKNVKVVLNPSANLHNVNGVKKNRYDWTPIANMIFNKAKDYVGQALIYAPKWIPEALYKFAEQATNHNNPQITEASFKAQESIEEFSNELLKVANIDVDQEPALHNRLIQDIQFSYEAQLMEIHKTDEEDGEEVTIFKQRSDGISHIISVESTEEGFRSGAAAQAARRSRQDGLIDLLGVSLKTNDRAYKFLVEQGIDAYLIRGTNTFVEERVVNIVIDRLNKYREEIYFATQRDESSRKTNFGSPSK</sequence>
<evidence type="ECO:0000313" key="2">
    <source>
        <dbReference type="Proteomes" id="UP000339690"/>
    </source>
</evidence>
<dbReference type="Proteomes" id="UP000339690">
    <property type="component" value="Chromosome"/>
</dbReference>
<dbReference type="AlphaFoldDB" id="A0A5Q2TJP2"/>
<protein>
    <submittedName>
        <fullName evidence="1">Uncharacterized protein</fullName>
    </submittedName>
</protein>
<organism evidence="1 2">
    <name type="scientific">Gracilibacillus salitolerans</name>
    <dbReference type="NCBI Taxonomy" id="2663022"/>
    <lineage>
        <taxon>Bacteria</taxon>
        <taxon>Bacillati</taxon>
        <taxon>Bacillota</taxon>
        <taxon>Bacilli</taxon>
        <taxon>Bacillales</taxon>
        <taxon>Bacillaceae</taxon>
        <taxon>Gracilibacillus</taxon>
    </lineage>
</organism>
<dbReference type="EMBL" id="CP045915">
    <property type="protein sequence ID" value="QGH35154.1"/>
    <property type="molecule type" value="Genomic_DNA"/>
</dbReference>
<reference evidence="1 2" key="1">
    <citation type="submission" date="2019-11" db="EMBL/GenBank/DDBJ databases">
        <title>Gracilibacillus salitolerans sp. nov., a moderate halophile isolated from a saline soil in northwest China.</title>
        <authorList>
            <person name="Gan L."/>
        </authorList>
    </citation>
    <scope>NUCLEOTIDE SEQUENCE [LARGE SCALE GENOMIC DNA]</scope>
    <source>
        <strain evidence="1 2">SCU50</strain>
    </source>
</reference>
<keyword evidence="2" id="KW-1185">Reference proteome</keyword>
<evidence type="ECO:0000313" key="1">
    <source>
        <dbReference type="EMBL" id="QGH35154.1"/>
    </source>
</evidence>
<proteinExistence type="predicted"/>
<accession>A0A5Q2TJP2</accession>